<name>B9DY26_CLOK1</name>
<sequence>MRHMKKFFITFLCFIITFSILILSACDKKDNLSINNNEKEKIIALSKETDNLLDLNIYFNSSKDPNTVEISKESRIIKKDELFAETIINELIKGPSVKSNLTPILPKNTRIISMSIKDNIAYLNLSEEANIEMTSIKEETCLKSIVFSLTQISTINKVKISINNKDSGIWSNNFDLSKPIGKDDIENARKK</sequence>
<dbReference type="Pfam" id="PF10646">
    <property type="entry name" value="Germane"/>
    <property type="match status" value="1"/>
</dbReference>
<evidence type="ECO:0000313" key="2">
    <source>
        <dbReference type="EMBL" id="BAH05151.1"/>
    </source>
</evidence>
<dbReference type="KEGG" id="ckr:CKR_0100"/>
<dbReference type="Proteomes" id="UP000007969">
    <property type="component" value="Chromosome"/>
</dbReference>
<organism evidence="2 3">
    <name type="scientific">Clostridium kluyveri (strain NBRC 12016)</name>
    <dbReference type="NCBI Taxonomy" id="583346"/>
    <lineage>
        <taxon>Bacteria</taxon>
        <taxon>Bacillati</taxon>
        <taxon>Bacillota</taxon>
        <taxon>Clostridia</taxon>
        <taxon>Eubacteriales</taxon>
        <taxon>Clostridiaceae</taxon>
        <taxon>Clostridium</taxon>
    </lineage>
</organism>
<gene>
    <name evidence="2" type="ordered locus">CKR_0100</name>
</gene>
<reference evidence="3" key="1">
    <citation type="submission" date="2005-09" db="EMBL/GenBank/DDBJ databases">
        <title>Complete genome sequence of Clostridium kluyveri and comparative genomics of Clostridia species.</title>
        <authorList>
            <person name="Inui M."/>
            <person name="Nonaka H."/>
            <person name="Shinoda Y."/>
            <person name="Ikenaga Y."/>
            <person name="Abe M."/>
            <person name="Naito K."/>
            <person name="Vertes A.A."/>
            <person name="Yukawa H."/>
        </authorList>
    </citation>
    <scope>NUCLEOTIDE SEQUENCE [LARGE SCALE GENOMIC DNA]</scope>
    <source>
        <strain evidence="3">NBRC 12016</strain>
    </source>
</reference>
<evidence type="ECO:0000313" key="3">
    <source>
        <dbReference type="Proteomes" id="UP000007969"/>
    </source>
</evidence>
<dbReference type="EMBL" id="AP009049">
    <property type="protein sequence ID" value="BAH05151.1"/>
    <property type="molecule type" value="Genomic_DNA"/>
</dbReference>
<proteinExistence type="predicted"/>
<dbReference type="AlphaFoldDB" id="B9DY26"/>
<dbReference type="HOGENOM" id="CLU_080926_3_0_9"/>
<dbReference type="PROSITE" id="PS51257">
    <property type="entry name" value="PROKAR_LIPOPROTEIN"/>
    <property type="match status" value="1"/>
</dbReference>
<dbReference type="InterPro" id="IPR019606">
    <property type="entry name" value="GerMN"/>
</dbReference>
<accession>B9DY26</accession>
<evidence type="ECO:0000259" key="1">
    <source>
        <dbReference type="SMART" id="SM00909"/>
    </source>
</evidence>
<dbReference type="SMART" id="SM00909">
    <property type="entry name" value="Germane"/>
    <property type="match status" value="1"/>
</dbReference>
<protein>
    <recommendedName>
        <fullName evidence="1">GerMN domain-containing protein</fullName>
    </recommendedName>
</protein>
<feature type="domain" description="GerMN" evidence="1">
    <location>
        <begin position="84"/>
        <end position="171"/>
    </location>
</feature>